<dbReference type="PANTHER" id="PTHR48277">
    <property type="entry name" value="MITOCHONDRIAL RIBOSOMAL PROTEIN S5"/>
    <property type="match status" value="1"/>
</dbReference>
<reference evidence="10" key="1">
    <citation type="submission" date="2017-09" db="EMBL/GenBank/DDBJ databases">
        <title>Depth-based differentiation of microbial function through sediment-hosted aquifers and enrichment of novel symbionts in the deep terrestrial subsurface.</title>
        <authorList>
            <person name="Probst A.J."/>
            <person name="Ladd B."/>
            <person name="Jarett J.K."/>
            <person name="Geller-Mcgrath D.E."/>
            <person name="Sieber C.M.K."/>
            <person name="Emerson J.B."/>
            <person name="Anantharaman K."/>
            <person name="Thomas B.C."/>
            <person name="Malmstrom R."/>
            <person name="Stieglmeier M."/>
            <person name="Klingl A."/>
            <person name="Woyke T."/>
            <person name="Ryan C.M."/>
            <person name="Banfield J.F."/>
        </authorList>
    </citation>
    <scope>NUCLEOTIDE SEQUENCE [LARGE SCALE GENOMIC DNA]</scope>
</reference>
<evidence type="ECO:0000256" key="2">
    <source>
        <dbReference type="ARBA" id="ARBA00022980"/>
    </source>
</evidence>
<organism evidence="9 10">
    <name type="scientific">candidate division WWE3 bacterium CG08_land_8_20_14_0_20_43_13</name>
    <dbReference type="NCBI Taxonomy" id="1975087"/>
    <lineage>
        <taxon>Bacteria</taxon>
        <taxon>Katanobacteria</taxon>
    </lineage>
</organism>
<dbReference type="InterPro" id="IPR013810">
    <property type="entry name" value="Ribosomal_uS5_N"/>
</dbReference>
<evidence type="ECO:0000313" key="9">
    <source>
        <dbReference type="EMBL" id="PIS20771.1"/>
    </source>
</evidence>
<dbReference type="GO" id="GO:0006412">
    <property type="term" value="P:translation"/>
    <property type="evidence" value="ECO:0007669"/>
    <property type="project" value="InterPro"/>
</dbReference>
<dbReference type="SUPFAM" id="SSF54211">
    <property type="entry name" value="Ribosomal protein S5 domain 2-like"/>
    <property type="match status" value="1"/>
</dbReference>
<dbReference type="Gene3D" id="3.30.160.20">
    <property type="match status" value="1"/>
</dbReference>
<proteinExistence type="inferred from homology"/>
<evidence type="ECO:0000256" key="1">
    <source>
        <dbReference type="ARBA" id="ARBA00008945"/>
    </source>
</evidence>
<accession>A0A2H0X7E8</accession>
<dbReference type="Pfam" id="PF00333">
    <property type="entry name" value="Ribosomal_S5"/>
    <property type="match status" value="1"/>
</dbReference>
<evidence type="ECO:0000256" key="6">
    <source>
        <dbReference type="PROSITE-ProRule" id="PRU00268"/>
    </source>
</evidence>
<keyword evidence="2 6" id="KW-0689">Ribosomal protein</keyword>
<dbReference type="PROSITE" id="PS50881">
    <property type="entry name" value="S5_DSRBD"/>
    <property type="match status" value="1"/>
</dbReference>
<feature type="domain" description="S5 DRBM" evidence="8">
    <location>
        <begin position="11"/>
        <end position="74"/>
    </location>
</feature>
<dbReference type="AlphaFoldDB" id="A0A2H0X7E8"/>
<evidence type="ECO:0000256" key="4">
    <source>
        <dbReference type="ARBA" id="ARBA00035255"/>
    </source>
</evidence>
<dbReference type="GO" id="GO:0003735">
    <property type="term" value="F:structural constituent of ribosome"/>
    <property type="evidence" value="ECO:0007669"/>
    <property type="project" value="UniProtKB-UniRule"/>
</dbReference>
<dbReference type="GO" id="GO:1990904">
    <property type="term" value="C:ribonucleoprotein complex"/>
    <property type="evidence" value="ECO:0007669"/>
    <property type="project" value="UniProtKB-UniRule"/>
</dbReference>
<evidence type="ECO:0000256" key="3">
    <source>
        <dbReference type="ARBA" id="ARBA00023274"/>
    </source>
</evidence>
<dbReference type="FunFam" id="3.30.230.10:FF:000002">
    <property type="entry name" value="30S ribosomal protein S5"/>
    <property type="match status" value="1"/>
</dbReference>
<dbReference type="InterPro" id="IPR014721">
    <property type="entry name" value="Ribsml_uS5_D2-typ_fold_subgr"/>
</dbReference>
<gene>
    <name evidence="9" type="primary">rpsE</name>
    <name evidence="9" type="ORF">COT52_01990</name>
</gene>
<sequence>MFNKVKKDQTIDEKTIEIKRVSKKVKGGNNISFTALVGVGNGKGSVGIGLGRSAGVPEAIKKAVRKAKANMITFPLNGTTVPCDIEFSLGAARLKIKPAPRGSGIMAGGPLRALFDLAGVKDVSAKILGTNNGNRNCQILIKALEYMSDHRVPGKERVADDEKV</sequence>
<comment type="similarity">
    <text evidence="1 7">Belongs to the universal ribosomal protein uS5 family.</text>
</comment>
<dbReference type="Proteomes" id="UP000231414">
    <property type="component" value="Unassembled WGS sequence"/>
</dbReference>
<dbReference type="PANTHER" id="PTHR48277:SF1">
    <property type="entry name" value="MITOCHONDRIAL RIBOSOMAL PROTEIN S5"/>
    <property type="match status" value="1"/>
</dbReference>
<dbReference type="InterPro" id="IPR005324">
    <property type="entry name" value="Ribosomal_uS5_C"/>
</dbReference>
<dbReference type="SUPFAM" id="SSF54768">
    <property type="entry name" value="dsRNA-binding domain-like"/>
    <property type="match status" value="1"/>
</dbReference>
<dbReference type="InterPro" id="IPR020568">
    <property type="entry name" value="Ribosomal_Su5_D2-typ_SF"/>
</dbReference>
<name>A0A2H0X7E8_UNCKA</name>
<comment type="caution">
    <text evidence="9">The sequence shown here is derived from an EMBL/GenBank/DDBJ whole genome shotgun (WGS) entry which is preliminary data.</text>
</comment>
<protein>
    <recommendedName>
        <fullName evidence="4">Small ribosomal subunit protein uS5</fullName>
    </recommendedName>
    <alternativeName>
        <fullName evidence="5">30S ribosomal protein S5</fullName>
    </alternativeName>
</protein>
<evidence type="ECO:0000259" key="8">
    <source>
        <dbReference type="PROSITE" id="PS50881"/>
    </source>
</evidence>
<dbReference type="Gene3D" id="3.30.230.10">
    <property type="match status" value="1"/>
</dbReference>
<keyword evidence="3 6" id="KW-0687">Ribonucleoprotein</keyword>
<dbReference type="InterPro" id="IPR000851">
    <property type="entry name" value="Ribosomal_uS5"/>
</dbReference>
<evidence type="ECO:0000256" key="7">
    <source>
        <dbReference type="RuleBase" id="RU003823"/>
    </source>
</evidence>
<dbReference type="GO" id="GO:0003723">
    <property type="term" value="F:RNA binding"/>
    <property type="evidence" value="ECO:0007669"/>
    <property type="project" value="InterPro"/>
</dbReference>
<dbReference type="Pfam" id="PF03719">
    <property type="entry name" value="Ribosomal_S5_C"/>
    <property type="match status" value="1"/>
</dbReference>
<evidence type="ECO:0000313" key="10">
    <source>
        <dbReference type="Proteomes" id="UP000231414"/>
    </source>
</evidence>
<evidence type="ECO:0000256" key="5">
    <source>
        <dbReference type="ARBA" id="ARBA00035519"/>
    </source>
</evidence>
<dbReference type="GO" id="GO:0005737">
    <property type="term" value="C:cytoplasm"/>
    <property type="evidence" value="ECO:0007669"/>
    <property type="project" value="UniProtKB-ARBA"/>
</dbReference>
<dbReference type="EMBL" id="PEYW01000029">
    <property type="protein sequence ID" value="PIS20771.1"/>
    <property type="molecule type" value="Genomic_DNA"/>
</dbReference>
<dbReference type="GO" id="GO:0005840">
    <property type="term" value="C:ribosome"/>
    <property type="evidence" value="ECO:0007669"/>
    <property type="project" value="UniProtKB-KW"/>
</dbReference>